<keyword evidence="1" id="KW-0812">Transmembrane</keyword>
<dbReference type="EMBL" id="PFAJ01000041">
    <property type="protein sequence ID" value="PIR97171.1"/>
    <property type="molecule type" value="Genomic_DNA"/>
</dbReference>
<protein>
    <submittedName>
        <fullName evidence="2">Uncharacterized protein</fullName>
    </submittedName>
</protein>
<reference evidence="3" key="1">
    <citation type="submission" date="2017-09" db="EMBL/GenBank/DDBJ databases">
        <title>Depth-based differentiation of microbial function through sediment-hosted aquifers and enrichment of novel symbionts in the deep terrestrial subsurface.</title>
        <authorList>
            <person name="Probst A.J."/>
            <person name="Ladd B."/>
            <person name="Jarett J.K."/>
            <person name="Geller-Mcgrath D.E."/>
            <person name="Sieber C.M.K."/>
            <person name="Emerson J.B."/>
            <person name="Anantharaman K."/>
            <person name="Thomas B.C."/>
            <person name="Malmstrom R."/>
            <person name="Stieglmeier M."/>
            <person name="Klingl A."/>
            <person name="Woyke T."/>
            <person name="Ryan C.M."/>
            <person name="Banfield J.F."/>
        </authorList>
    </citation>
    <scope>NUCLEOTIDE SEQUENCE [LARGE SCALE GENOMIC DNA]</scope>
</reference>
<dbReference type="Proteomes" id="UP000230557">
    <property type="component" value="Unassembled WGS sequence"/>
</dbReference>
<gene>
    <name evidence="2" type="ORF">COT91_02805</name>
</gene>
<feature type="transmembrane region" description="Helical" evidence="1">
    <location>
        <begin position="114"/>
        <end position="133"/>
    </location>
</feature>
<keyword evidence="1" id="KW-0472">Membrane</keyword>
<sequence>MTIFFQIKSGYLWTKQVVLSFFRSDFISDRWQRYPLLVALLINIIMWIVIIINIKAQDKPIPLHANAFYGVELVGSGFRFFFLPLIGLVVTGINTIISYYIFRFDQLLPSIINFCSAVLQGLLFIATLNIVFLTHT</sequence>
<evidence type="ECO:0000256" key="1">
    <source>
        <dbReference type="SAM" id="Phobius"/>
    </source>
</evidence>
<evidence type="ECO:0000313" key="2">
    <source>
        <dbReference type="EMBL" id="PIR97171.1"/>
    </source>
</evidence>
<accession>A0A2H0VDL7</accession>
<name>A0A2H0VDL7_9BACT</name>
<feature type="transmembrane region" description="Helical" evidence="1">
    <location>
        <begin position="34"/>
        <end position="54"/>
    </location>
</feature>
<feature type="transmembrane region" description="Helical" evidence="1">
    <location>
        <begin position="80"/>
        <end position="102"/>
    </location>
</feature>
<organism evidence="2 3">
    <name type="scientific">Candidatus Doudnabacteria bacterium CG10_big_fil_rev_8_21_14_0_10_41_10</name>
    <dbReference type="NCBI Taxonomy" id="1974551"/>
    <lineage>
        <taxon>Bacteria</taxon>
        <taxon>Candidatus Doudnaibacteriota</taxon>
    </lineage>
</organism>
<evidence type="ECO:0000313" key="3">
    <source>
        <dbReference type="Proteomes" id="UP000230557"/>
    </source>
</evidence>
<proteinExistence type="predicted"/>
<keyword evidence="1" id="KW-1133">Transmembrane helix</keyword>
<comment type="caution">
    <text evidence="2">The sequence shown here is derived from an EMBL/GenBank/DDBJ whole genome shotgun (WGS) entry which is preliminary data.</text>
</comment>
<dbReference type="AlphaFoldDB" id="A0A2H0VDL7"/>